<organism evidence="2 3">
    <name type="scientific">Acinetobacter lanii</name>
    <dbReference type="NCBI Taxonomy" id="2715163"/>
    <lineage>
        <taxon>Bacteria</taxon>
        <taxon>Pseudomonadati</taxon>
        <taxon>Pseudomonadota</taxon>
        <taxon>Gammaproteobacteria</taxon>
        <taxon>Moraxellales</taxon>
        <taxon>Moraxellaceae</taxon>
        <taxon>Acinetobacter</taxon>
    </lineage>
</organism>
<evidence type="ECO:0000256" key="1">
    <source>
        <dbReference type="SAM" id="SignalP"/>
    </source>
</evidence>
<feature type="chain" id="PRO_5026170845" description="SCP domain-containing protein" evidence="1">
    <location>
        <begin position="22"/>
        <end position="160"/>
    </location>
</feature>
<feature type="signal peptide" evidence="1">
    <location>
        <begin position="1"/>
        <end position="21"/>
    </location>
</feature>
<name>A0A6G8S5B4_9GAMM</name>
<evidence type="ECO:0008006" key="4">
    <source>
        <dbReference type="Google" id="ProtNLM"/>
    </source>
</evidence>
<protein>
    <recommendedName>
        <fullName evidence="4">SCP domain-containing protein</fullName>
    </recommendedName>
</protein>
<dbReference type="AlphaFoldDB" id="A0A6G8S5B4"/>
<gene>
    <name evidence="2" type="ORF">G8D99_09915</name>
</gene>
<keyword evidence="1" id="KW-0732">Signal</keyword>
<sequence>MKKNILATFAGCMSLSTVLYAAPNKTLDLTPYLKDRFENNCAVRPNYDLHKMTEEGEKIVKILKNHVTKEDFEEHQAYATTIYTLKSTIYQGLAVKKIEFSWGRSHTLSEYLYFDLSTSSAKQQFNKIKWNKNQKEEGAGLVIAKDGKYTTVQCYWSEVR</sequence>
<dbReference type="EMBL" id="CP049916">
    <property type="protein sequence ID" value="QIO09301.1"/>
    <property type="molecule type" value="Genomic_DNA"/>
</dbReference>
<evidence type="ECO:0000313" key="3">
    <source>
        <dbReference type="Proteomes" id="UP000501939"/>
    </source>
</evidence>
<reference evidence="2 3" key="1">
    <citation type="submission" date="2020-03" db="EMBL/GenBank/DDBJ databases">
        <authorList>
            <person name="Zhu W."/>
        </authorList>
    </citation>
    <scope>NUCLEOTIDE SEQUENCE [LARGE SCALE GENOMIC DNA]</scope>
    <source>
        <strain evidence="2 3">185</strain>
    </source>
</reference>
<proteinExistence type="predicted"/>
<accession>A0A6G8S5B4</accession>
<keyword evidence="3" id="KW-1185">Reference proteome</keyword>
<dbReference type="Proteomes" id="UP000501939">
    <property type="component" value="Chromosome"/>
</dbReference>
<evidence type="ECO:0000313" key="2">
    <source>
        <dbReference type="EMBL" id="QIO09301.1"/>
    </source>
</evidence>
<dbReference type="KEGG" id="alj:G8D99_09915"/>
<dbReference type="RefSeq" id="WP_166325203.1">
    <property type="nucleotide sequence ID" value="NZ_CP049916.1"/>
</dbReference>